<dbReference type="PANTHER" id="PTHR12236:SF14">
    <property type="entry name" value="CUTICULAR PROTEIN 66CB"/>
    <property type="match status" value="1"/>
</dbReference>
<evidence type="ECO:0000256" key="2">
    <source>
        <dbReference type="PROSITE-ProRule" id="PRU00497"/>
    </source>
</evidence>
<dbReference type="GO" id="GO:0005615">
    <property type="term" value="C:extracellular space"/>
    <property type="evidence" value="ECO:0007669"/>
    <property type="project" value="TreeGrafter"/>
</dbReference>
<dbReference type="InterPro" id="IPR000618">
    <property type="entry name" value="Insect_cuticle"/>
</dbReference>
<dbReference type="InterPro" id="IPR031311">
    <property type="entry name" value="CHIT_BIND_RR_consensus"/>
</dbReference>
<keyword evidence="3" id="KW-0732">Signal</keyword>
<dbReference type="PANTHER" id="PTHR12236">
    <property type="entry name" value="STRUCTURAL CONTITUENT OF CUTICLE"/>
    <property type="match status" value="1"/>
</dbReference>
<name>W8B525_CERCA</name>
<protein>
    <submittedName>
        <fullName evidence="4">Cuticle protein 19</fullName>
    </submittedName>
</protein>
<dbReference type="EMBL" id="GAMC01014362">
    <property type="protein sequence ID" value="JAB92193.1"/>
    <property type="molecule type" value="mRNA"/>
</dbReference>
<accession>W8B525</accession>
<feature type="signal peptide" evidence="3">
    <location>
        <begin position="1"/>
        <end position="17"/>
    </location>
</feature>
<organism evidence="4">
    <name type="scientific">Ceratitis capitata</name>
    <name type="common">Mediterranean fruit fly</name>
    <name type="synonym">Tephritis capitata</name>
    <dbReference type="NCBI Taxonomy" id="7213"/>
    <lineage>
        <taxon>Eukaryota</taxon>
        <taxon>Metazoa</taxon>
        <taxon>Ecdysozoa</taxon>
        <taxon>Arthropoda</taxon>
        <taxon>Hexapoda</taxon>
        <taxon>Insecta</taxon>
        <taxon>Pterygota</taxon>
        <taxon>Neoptera</taxon>
        <taxon>Endopterygota</taxon>
        <taxon>Diptera</taxon>
        <taxon>Brachycera</taxon>
        <taxon>Muscomorpha</taxon>
        <taxon>Tephritoidea</taxon>
        <taxon>Tephritidae</taxon>
        <taxon>Ceratitis</taxon>
        <taxon>Ceratitis</taxon>
    </lineage>
</organism>
<feature type="chain" id="PRO_5007736991" evidence="3">
    <location>
        <begin position="18"/>
        <end position="150"/>
    </location>
</feature>
<dbReference type="Pfam" id="PF00379">
    <property type="entry name" value="Chitin_bind_4"/>
    <property type="match status" value="1"/>
</dbReference>
<reference evidence="4" key="1">
    <citation type="submission" date="2013-07" db="EMBL/GenBank/DDBJ databases">
        <authorList>
            <person name="Geib S."/>
        </authorList>
    </citation>
    <scope>NUCLEOTIDE SEQUENCE</scope>
</reference>
<dbReference type="GO" id="GO:0042302">
    <property type="term" value="F:structural constituent of cuticle"/>
    <property type="evidence" value="ECO:0007669"/>
    <property type="project" value="UniProtKB-UniRule"/>
</dbReference>
<sequence>MALKYLIFASALCLAIASPIGHYYEEHGGYEEIGGGHELSGHDLGGHHQIDRVSLGEEHHGYEHEEEHVDYYAPPKYAFKYGVNDFHTGDVKSQHESRDGDSVKGQYSLVEPDGSIRTVDYTADKHNGFNAVVHKTSPVHHEEHGHEAHY</sequence>
<keyword evidence="1 2" id="KW-0193">Cuticle</keyword>
<dbReference type="InterPro" id="IPR051217">
    <property type="entry name" value="Insect_Cuticle_Struc_Prot"/>
</dbReference>
<proteinExistence type="evidence at transcript level"/>
<evidence type="ECO:0000256" key="1">
    <source>
        <dbReference type="ARBA" id="ARBA00022460"/>
    </source>
</evidence>
<gene>
    <name evidence="4" type="primary">CU19</name>
</gene>
<dbReference type="PRINTS" id="PR00947">
    <property type="entry name" value="CUTICLE"/>
</dbReference>
<dbReference type="PROSITE" id="PS00233">
    <property type="entry name" value="CHIT_BIND_RR_1"/>
    <property type="match status" value="1"/>
</dbReference>
<evidence type="ECO:0000256" key="3">
    <source>
        <dbReference type="SAM" id="SignalP"/>
    </source>
</evidence>
<evidence type="ECO:0000313" key="4">
    <source>
        <dbReference type="EMBL" id="JAB92193.1"/>
    </source>
</evidence>
<dbReference type="OrthoDB" id="6348134at2759"/>
<dbReference type="PROSITE" id="PS51155">
    <property type="entry name" value="CHIT_BIND_RR_2"/>
    <property type="match status" value="1"/>
</dbReference>
<dbReference type="AlphaFoldDB" id="W8B525"/>
<reference evidence="4" key="2">
    <citation type="journal article" date="2014" name="BMC Genomics">
        <title>A genomic perspective to assessing quality of mass-reared SIT flies used in Mediterranean fruit fly (Ceratitis capitata) eradication in California.</title>
        <authorList>
            <person name="Calla B."/>
            <person name="Hall B."/>
            <person name="Hou S."/>
            <person name="Geib S.M."/>
        </authorList>
    </citation>
    <scope>NUCLEOTIDE SEQUENCE</scope>
</reference>
<dbReference type="EMBL" id="GAMC01014361">
    <property type="protein sequence ID" value="JAB92194.1"/>
    <property type="molecule type" value="mRNA"/>
</dbReference>
<dbReference type="GO" id="GO:0031012">
    <property type="term" value="C:extracellular matrix"/>
    <property type="evidence" value="ECO:0007669"/>
    <property type="project" value="TreeGrafter"/>
</dbReference>